<comment type="caution">
    <text evidence="3">The sequence shown here is derived from an EMBL/GenBank/DDBJ whole genome shotgun (WGS) entry which is preliminary data.</text>
</comment>
<sequence>MERRPVLLALLPPTLADRAPLPAPIGRTALPRGVGALPVREGLRLRIRWVQEMQAQMVRELARRLGVGACELGLSRLVLLRWEELVRAARGEGLPADFAERMPRTDAGVLPAEFRLAAGVPVAEPKPGPRTPGQGSGGGFGTGTAWDGHGERPDHPVLVVRFLDPALAPLLPDLAGLVAETGSPLSHLALLAREYRIPTAVGVPGATERFPTGTPLAVDGQTGAVTVRDLPRAASLPVAARKESAA</sequence>
<protein>
    <submittedName>
        <fullName evidence="3">PEP-utilizing enzyme</fullName>
    </submittedName>
</protein>
<dbReference type="Proteomes" id="UP001333996">
    <property type="component" value="Unassembled WGS sequence"/>
</dbReference>
<dbReference type="RefSeq" id="WP_329510514.1">
    <property type="nucleotide sequence ID" value="NZ_BAAAYZ010000071.1"/>
</dbReference>
<dbReference type="InterPro" id="IPR051549">
    <property type="entry name" value="PEP_Utilizing_Enz"/>
</dbReference>
<dbReference type="InterPro" id="IPR008279">
    <property type="entry name" value="PEP-util_enz_mobile_dom"/>
</dbReference>
<dbReference type="Gene3D" id="3.50.30.10">
    <property type="entry name" value="Phosphohistidine domain"/>
    <property type="match status" value="1"/>
</dbReference>
<feature type="domain" description="PEP-utilising enzyme mobile" evidence="2">
    <location>
        <begin position="154"/>
        <end position="223"/>
    </location>
</feature>
<evidence type="ECO:0000313" key="4">
    <source>
        <dbReference type="Proteomes" id="UP001333996"/>
    </source>
</evidence>
<evidence type="ECO:0000259" key="2">
    <source>
        <dbReference type="Pfam" id="PF00391"/>
    </source>
</evidence>
<organism evidence="3 4">
    <name type="scientific">Streptomyces chiangmaiensis</name>
    <dbReference type="NCBI Taxonomy" id="766497"/>
    <lineage>
        <taxon>Bacteria</taxon>
        <taxon>Bacillati</taxon>
        <taxon>Actinomycetota</taxon>
        <taxon>Actinomycetes</taxon>
        <taxon>Kitasatosporales</taxon>
        <taxon>Streptomycetaceae</taxon>
        <taxon>Streptomyces</taxon>
    </lineage>
</organism>
<dbReference type="PANTHER" id="PTHR43615">
    <property type="entry name" value="PHOSPHOENOLPYRUVATE SYNTHASE-RELATED"/>
    <property type="match status" value="1"/>
</dbReference>
<gene>
    <name evidence="3" type="ORF">VXC91_30130</name>
</gene>
<name>A0ABU7FPT8_9ACTN</name>
<proteinExistence type="predicted"/>
<keyword evidence="4" id="KW-1185">Reference proteome</keyword>
<evidence type="ECO:0000256" key="1">
    <source>
        <dbReference type="SAM" id="MobiDB-lite"/>
    </source>
</evidence>
<feature type="region of interest" description="Disordered" evidence="1">
    <location>
        <begin position="121"/>
        <end position="151"/>
    </location>
</feature>
<evidence type="ECO:0000313" key="3">
    <source>
        <dbReference type="EMBL" id="MED7826112.1"/>
    </source>
</evidence>
<dbReference type="PANTHER" id="PTHR43615:SF1">
    <property type="entry name" value="PPDK_N DOMAIN-CONTAINING PROTEIN"/>
    <property type="match status" value="1"/>
</dbReference>
<dbReference type="InterPro" id="IPR036637">
    <property type="entry name" value="Phosphohistidine_dom_sf"/>
</dbReference>
<dbReference type="SUPFAM" id="SSF52009">
    <property type="entry name" value="Phosphohistidine domain"/>
    <property type="match status" value="1"/>
</dbReference>
<accession>A0ABU7FPT8</accession>
<reference evidence="3" key="1">
    <citation type="submission" date="2024-01" db="EMBL/GenBank/DDBJ databases">
        <title>First draft genome sequence data of TA4-1, the type strain of Gram-positive actinobacterium Streptomyces chiangmaiensis.</title>
        <authorList>
            <person name="Yasawong M."/>
            <person name="Nantapong N."/>
        </authorList>
    </citation>
    <scope>NUCLEOTIDE SEQUENCE</scope>
    <source>
        <strain evidence="3">TA4-1</strain>
    </source>
</reference>
<dbReference type="Pfam" id="PF00391">
    <property type="entry name" value="PEP-utilizers"/>
    <property type="match status" value="1"/>
</dbReference>
<dbReference type="EMBL" id="JAYWVC010000139">
    <property type="protein sequence ID" value="MED7826112.1"/>
    <property type="molecule type" value="Genomic_DNA"/>
</dbReference>